<keyword evidence="1" id="KW-0812">Transmembrane</keyword>
<feature type="domain" description="EamA" evidence="2">
    <location>
        <begin position="148"/>
        <end position="276"/>
    </location>
</feature>
<dbReference type="SUPFAM" id="SSF103481">
    <property type="entry name" value="Multidrug resistance efflux transporter EmrE"/>
    <property type="match status" value="2"/>
</dbReference>
<evidence type="ECO:0000313" key="3">
    <source>
        <dbReference type="EMBL" id="MCB8875791.1"/>
    </source>
</evidence>
<dbReference type="InterPro" id="IPR000620">
    <property type="entry name" value="EamA_dom"/>
</dbReference>
<reference evidence="3" key="1">
    <citation type="journal article" date="2021" name="Microorganisms">
        <title>Acidisoma silvae sp. nov. and Acidisomacellulosilytica sp. nov., Two Acidophilic Bacteria Isolated from Decaying Wood, Hydrolyzing Cellulose and Producing Poly-3-hydroxybutyrate.</title>
        <authorList>
            <person name="Mieszkin S."/>
            <person name="Pouder E."/>
            <person name="Uroz S."/>
            <person name="Simon-Colin C."/>
            <person name="Alain K."/>
        </authorList>
    </citation>
    <scope>NUCLEOTIDE SEQUENCE</scope>
    <source>
        <strain evidence="3">HW T2.11</strain>
    </source>
</reference>
<dbReference type="RefSeq" id="WP_227321448.1">
    <property type="nucleotide sequence ID" value="NZ_JAESVB010000004.1"/>
</dbReference>
<protein>
    <submittedName>
        <fullName evidence="3">DMT family transporter</fullName>
    </submittedName>
</protein>
<name>A0A964DZ23_9PROT</name>
<keyword evidence="1" id="KW-0472">Membrane</keyword>
<dbReference type="AlphaFoldDB" id="A0A964DZ23"/>
<evidence type="ECO:0000313" key="4">
    <source>
        <dbReference type="Proteomes" id="UP000708298"/>
    </source>
</evidence>
<dbReference type="PANTHER" id="PTHR22911">
    <property type="entry name" value="ACYL-MALONYL CONDENSING ENZYME-RELATED"/>
    <property type="match status" value="1"/>
</dbReference>
<proteinExistence type="predicted"/>
<feature type="transmembrane region" description="Helical" evidence="1">
    <location>
        <begin position="96"/>
        <end position="115"/>
    </location>
</feature>
<comment type="caution">
    <text evidence="3">The sequence shown here is derived from an EMBL/GenBank/DDBJ whole genome shotgun (WGS) entry which is preliminary data.</text>
</comment>
<dbReference type="Proteomes" id="UP000708298">
    <property type="component" value="Unassembled WGS sequence"/>
</dbReference>
<feature type="transmembrane region" description="Helical" evidence="1">
    <location>
        <begin position="64"/>
        <end position="84"/>
    </location>
</feature>
<feature type="transmembrane region" description="Helical" evidence="1">
    <location>
        <begin position="259"/>
        <end position="277"/>
    </location>
</feature>
<dbReference type="InterPro" id="IPR037185">
    <property type="entry name" value="EmrE-like"/>
</dbReference>
<dbReference type="GO" id="GO:0016020">
    <property type="term" value="C:membrane"/>
    <property type="evidence" value="ECO:0007669"/>
    <property type="project" value="InterPro"/>
</dbReference>
<gene>
    <name evidence="3" type="ORF">ASILVAE211_11400</name>
</gene>
<sequence>MQRWLGIGFLSASAVAYSMAGFFTRLIPLDVVSLLCWRSIIAGIMLTVLVILRYRGNAWRQTRAIGRTGLTVACMGGFSSYLYLSAFRHTTVADVAIIYATLPFMTAALAWVCLAEREGWRVLASSLLALVGVAVMAHGAIHAGHVVGDLLAVGMTATFAITMVMLRRGGRQGSMMPAVAVMCVITALASAPFAHFWPLAPRTMIYLLLFGICQLGLGLLFLSLGMRHVTATQGALLGLLDTPLAPLWVWLGFGEVPPSATLIGGAIVMAAVLWTVLPQRKPAAAPA</sequence>
<dbReference type="PANTHER" id="PTHR22911:SF135">
    <property type="entry name" value="BLR4310 PROTEIN"/>
    <property type="match status" value="1"/>
</dbReference>
<accession>A0A964DZ23</accession>
<evidence type="ECO:0000259" key="2">
    <source>
        <dbReference type="Pfam" id="PF00892"/>
    </source>
</evidence>
<feature type="domain" description="EamA" evidence="2">
    <location>
        <begin position="5"/>
        <end position="136"/>
    </location>
</feature>
<feature type="transmembrane region" description="Helical" evidence="1">
    <location>
        <begin position="32"/>
        <end position="52"/>
    </location>
</feature>
<dbReference type="EMBL" id="JAESVB010000004">
    <property type="protein sequence ID" value="MCB8875791.1"/>
    <property type="molecule type" value="Genomic_DNA"/>
</dbReference>
<feature type="transmembrane region" description="Helical" evidence="1">
    <location>
        <begin position="178"/>
        <end position="197"/>
    </location>
</feature>
<feature type="transmembrane region" description="Helical" evidence="1">
    <location>
        <begin position="234"/>
        <end position="253"/>
    </location>
</feature>
<reference evidence="3" key="2">
    <citation type="submission" date="2021-01" db="EMBL/GenBank/DDBJ databases">
        <authorList>
            <person name="Mieszkin S."/>
            <person name="Pouder E."/>
            <person name="Alain K."/>
        </authorList>
    </citation>
    <scope>NUCLEOTIDE SEQUENCE</scope>
    <source>
        <strain evidence="3">HW T2.11</strain>
    </source>
</reference>
<organism evidence="3 4">
    <name type="scientific">Acidisoma silvae</name>
    <dbReference type="NCBI Taxonomy" id="2802396"/>
    <lineage>
        <taxon>Bacteria</taxon>
        <taxon>Pseudomonadati</taxon>
        <taxon>Pseudomonadota</taxon>
        <taxon>Alphaproteobacteria</taxon>
        <taxon>Acetobacterales</taxon>
        <taxon>Acidocellaceae</taxon>
        <taxon>Acidisoma</taxon>
    </lineage>
</organism>
<dbReference type="Pfam" id="PF00892">
    <property type="entry name" value="EamA"/>
    <property type="match status" value="2"/>
</dbReference>
<keyword evidence="1" id="KW-1133">Transmembrane helix</keyword>
<feature type="transmembrane region" description="Helical" evidence="1">
    <location>
        <begin position="122"/>
        <end position="141"/>
    </location>
</feature>
<keyword evidence="4" id="KW-1185">Reference proteome</keyword>
<feature type="transmembrane region" description="Helical" evidence="1">
    <location>
        <begin position="203"/>
        <end position="222"/>
    </location>
</feature>
<feature type="transmembrane region" description="Helical" evidence="1">
    <location>
        <begin position="147"/>
        <end position="166"/>
    </location>
</feature>
<evidence type="ECO:0000256" key="1">
    <source>
        <dbReference type="SAM" id="Phobius"/>
    </source>
</evidence>